<dbReference type="EC" id="3.6.1.54" evidence="9"/>
<dbReference type="InterPro" id="IPR004843">
    <property type="entry name" value="Calcineurin-like_PHP"/>
</dbReference>
<dbReference type="RefSeq" id="WP_076349306.1">
    <property type="nucleotide sequence ID" value="NZ_CP019082.1"/>
</dbReference>
<keyword evidence="3" id="KW-0479">Metal-binding</keyword>
<evidence type="ECO:0000256" key="4">
    <source>
        <dbReference type="ARBA" id="ARBA00022801"/>
    </source>
</evidence>
<dbReference type="Proteomes" id="UP000186309">
    <property type="component" value="Chromosome"/>
</dbReference>
<dbReference type="PANTHER" id="PTHR34990">
    <property type="entry name" value="UDP-2,3-DIACYLGLUCOSAMINE HYDROLASE-RELATED"/>
    <property type="match status" value="1"/>
</dbReference>
<evidence type="ECO:0000313" key="10">
    <source>
        <dbReference type="Proteomes" id="UP000186309"/>
    </source>
</evidence>
<accession>A0A1U7CVF7</accession>
<evidence type="ECO:0000256" key="5">
    <source>
        <dbReference type="ARBA" id="ARBA00023136"/>
    </source>
</evidence>
<feature type="compositionally biased region" description="Low complexity" evidence="7">
    <location>
        <begin position="235"/>
        <end position="255"/>
    </location>
</feature>
<dbReference type="PANTHER" id="PTHR34990:SF1">
    <property type="entry name" value="UDP-2,3-DIACYLGLUCOSAMINE HYDROLASE"/>
    <property type="match status" value="1"/>
</dbReference>
<evidence type="ECO:0000256" key="6">
    <source>
        <dbReference type="ARBA" id="ARBA00023211"/>
    </source>
</evidence>
<evidence type="ECO:0000259" key="8">
    <source>
        <dbReference type="Pfam" id="PF00149"/>
    </source>
</evidence>
<dbReference type="GO" id="GO:0009245">
    <property type="term" value="P:lipid A biosynthetic process"/>
    <property type="evidence" value="ECO:0007669"/>
    <property type="project" value="TreeGrafter"/>
</dbReference>
<dbReference type="OrthoDB" id="270739at2"/>
<dbReference type="STRING" id="1387353.BSF38_04442"/>
<evidence type="ECO:0000256" key="1">
    <source>
        <dbReference type="ARBA" id="ARBA00022475"/>
    </source>
</evidence>
<keyword evidence="10" id="KW-1185">Reference proteome</keyword>
<keyword evidence="6" id="KW-0464">Manganese</keyword>
<keyword evidence="2" id="KW-0997">Cell inner membrane</keyword>
<sequence length="255" mass="28195">MSDYFLSDVHLRSDRPERGQRLARFAERLKPDDRLVIVGDLCDFWMGSRESNEQLIQSPGIQALAAFRQAGGTLEILAGNHDHWLCPFYEQRLGATIASEPYSLVSNGLRLHLVHGHLLGARRKWKSFLESREFFGGFGLVPSPVARGLDAVLEAKNQRGLADDEHRHMAVYREYAARLRDQADVVVFGHVHRAIDEPGPPRLIVLGGWQHRISFLKIDAAGASFTIESGGPDKSPAASGSSTSPSPHQPSRTAT</sequence>
<dbReference type="InterPro" id="IPR029052">
    <property type="entry name" value="Metallo-depent_PP-like"/>
</dbReference>
<dbReference type="CDD" id="cd07398">
    <property type="entry name" value="MPP_YbbF-LpxH"/>
    <property type="match status" value="1"/>
</dbReference>
<protein>
    <submittedName>
        <fullName evidence="9">UDP-2,3-diacylglucosamine hydrolase</fullName>
        <ecNumber evidence="9">3.6.1.54</ecNumber>
    </submittedName>
</protein>
<feature type="region of interest" description="Disordered" evidence="7">
    <location>
        <begin position="226"/>
        <end position="255"/>
    </location>
</feature>
<evidence type="ECO:0000256" key="7">
    <source>
        <dbReference type="SAM" id="MobiDB-lite"/>
    </source>
</evidence>
<evidence type="ECO:0000256" key="3">
    <source>
        <dbReference type="ARBA" id="ARBA00022723"/>
    </source>
</evidence>
<dbReference type="InterPro" id="IPR043461">
    <property type="entry name" value="LpxH-like"/>
</dbReference>
<dbReference type="Gene3D" id="3.60.21.10">
    <property type="match status" value="1"/>
</dbReference>
<dbReference type="GO" id="GO:0008758">
    <property type="term" value="F:UDP-2,3-diacylglucosamine hydrolase activity"/>
    <property type="evidence" value="ECO:0007669"/>
    <property type="project" value="TreeGrafter"/>
</dbReference>
<evidence type="ECO:0000313" key="9">
    <source>
        <dbReference type="EMBL" id="APW62886.1"/>
    </source>
</evidence>
<evidence type="ECO:0000256" key="2">
    <source>
        <dbReference type="ARBA" id="ARBA00022519"/>
    </source>
</evidence>
<reference evidence="10" key="1">
    <citation type="submission" date="2016-12" db="EMBL/GenBank/DDBJ databases">
        <title>Comparative genomics of four Isosphaeraceae planctomycetes: a common pool of plasmids and glycoside hydrolase genes.</title>
        <authorList>
            <person name="Ivanova A."/>
        </authorList>
    </citation>
    <scope>NUCLEOTIDE SEQUENCE [LARGE SCALE GENOMIC DNA]</scope>
    <source>
        <strain evidence="10">PX4</strain>
    </source>
</reference>
<keyword evidence="4 9" id="KW-0378">Hydrolase</keyword>
<proteinExistence type="predicted"/>
<dbReference type="EMBL" id="CP019082">
    <property type="protein sequence ID" value="APW62886.1"/>
    <property type="molecule type" value="Genomic_DNA"/>
</dbReference>
<dbReference type="KEGG" id="pbor:BSF38_04442"/>
<organism evidence="9 10">
    <name type="scientific">Paludisphaera borealis</name>
    <dbReference type="NCBI Taxonomy" id="1387353"/>
    <lineage>
        <taxon>Bacteria</taxon>
        <taxon>Pseudomonadati</taxon>
        <taxon>Planctomycetota</taxon>
        <taxon>Planctomycetia</taxon>
        <taxon>Isosphaerales</taxon>
        <taxon>Isosphaeraceae</taxon>
        <taxon>Paludisphaera</taxon>
    </lineage>
</organism>
<keyword evidence="5" id="KW-0472">Membrane</keyword>
<dbReference type="AlphaFoldDB" id="A0A1U7CVF7"/>
<name>A0A1U7CVF7_9BACT</name>
<dbReference type="GO" id="GO:0046872">
    <property type="term" value="F:metal ion binding"/>
    <property type="evidence" value="ECO:0007669"/>
    <property type="project" value="UniProtKB-KW"/>
</dbReference>
<dbReference type="GO" id="GO:0016020">
    <property type="term" value="C:membrane"/>
    <property type="evidence" value="ECO:0007669"/>
    <property type="project" value="GOC"/>
</dbReference>
<keyword evidence="1" id="KW-1003">Cell membrane</keyword>
<feature type="domain" description="Calcineurin-like phosphoesterase" evidence="8">
    <location>
        <begin position="5"/>
        <end position="193"/>
    </location>
</feature>
<dbReference type="SUPFAM" id="SSF56300">
    <property type="entry name" value="Metallo-dependent phosphatases"/>
    <property type="match status" value="1"/>
</dbReference>
<gene>
    <name evidence="9" type="primary">lpxH_2</name>
    <name evidence="9" type="ORF">BSF38_04442</name>
</gene>
<dbReference type="Pfam" id="PF00149">
    <property type="entry name" value="Metallophos"/>
    <property type="match status" value="1"/>
</dbReference>